<dbReference type="PANTHER" id="PTHR43522">
    <property type="entry name" value="TRANSKETOLASE"/>
    <property type="match status" value="1"/>
</dbReference>
<dbReference type="InterPro" id="IPR020826">
    <property type="entry name" value="Transketolase_BS"/>
</dbReference>
<keyword evidence="21" id="KW-1185">Reference proteome</keyword>
<sequence length="709" mass="75264">MRVSYPTPVCAPAGAEAGGPAKAGATGTDMLCIDTIRTLVMDAVQKANSGHPGAAMSMAPVAYTLWQNVLNYDPADPLWPNRDRFVLSIGHASMLLYTLIHLSGVRQVRNGRVTNEPALTVADLAQFRQFGSRTPGHPEHGHTTGVETTTGPLGAGCGNSVGMAIAEKWLAARYNKPGFDLFNHHVYTLCGDGDMMEGVSSEAASLAGHLQLGNLTWIYDSNRISIEGSTEVAFTENVAERFAAYGWQVLELADANDTATFCTLLAKAKAETARPSLIIAHSVIAWGAPNKAGKASAHGEPLGAEEVRETKKVLGWPEDSSFLVPDEVMPHISAGLGARGAAASSAWKKLLAEYTKAHPESAAELEGIFNGTLPDGWDADIPLYPASEKGVASRASSGEVLNAVAARVPWLLGGSADLAPSTKTLLKGQESFQPAKWGGSYAGRNFHFGVREHAMGAIVNGMALYGLRAFAAGFLIFSDYMKAPIRLSSIMGLPVTYIFTHDSIGVGEDGPTHQPIEQLAQLRATPGMTTLRPADANEVAEAWRYLMTHRTGPIALALSRQNLPTLDRTRYAPATGLARGAYVLASSETTPQVILIATGSEVGLVVSAYEALVAEGIAARVVSMPSWELFEAQPQDYRDSVLPPDVTARVVVEAGSPIGWDRYAGPRGTIIAMRSFGASAPAEKLVEHFGFTPQAVLDAARRQVGSARK</sequence>
<feature type="binding site" evidence="15">
    <location>
        <begin position="151"/>
        <end position="153"/>
    </location>
    <ligand>
        <name>thiamine diphosphate</name>
        <dbReference type="ChEBI" id="CHEBI:58937"/>
    </ligand>
</feature>
<feature type="binding site" evidence="16">
    <location>
        <position position="222"/>
    </location>
    <ligand>
        <name>Mg(2+)</name>
        <dbReference type="ChEBI" id="CHEBI:18420"/>
    </ligand>
</feature>
<dbReference type="GO" id="GO:0046872">
    <property type="term" value="F:metal ion binding"/>
    <property type="evidence" value="ECO:0007669"/>
    <property type="project" value="UniProtKB-KW"/>
</dbReference>
<feature type="site" description="Important for catalytic activity" evidence="17">
    <location>
        <position position="298"/>
    </location>
</feature>
<comment type="cofactor">
    <cofactor evidence="1">
        <name>Ca(2+)</name>
        <dbReference type="ChEBI" id="CHEBI:29108"/>
    </cofactor>
</comment>
<dbReference type="EC" id="2.2.1.1" evidence="5 12"/>
<evidence type="ECO:0000256" key="4">
    <source>
        <dbReference type="ARBA" id="ARBA00011738"/>
    </source>
</evidence>
<evidence type="ECO:0000256" key="10">
    <source>
        <dbReference type="ARBA" id="ARBA00023052"/>
    </source>
</evidence>
<dbReference type="Pfam" id="PF22613">
    <property type="entry name" value="Transketolase_C_1"/>
    <property type="match status" value="1"/>
</dbReference>
<protein>
    <recommendedName>
        <fullName evidence="5 12">Transketolase</fullName>
        <ecNumber evidence="5 12">2.2.1.1</ecNumber>
    </recommendedName>
</protein>
<gene>
    <name evidence="20" type="primary">tkt</name>
    <name evidence="20" type="ORF">J2D77_08585</name>
</gene>
<dbReference type="InterPro" id="IPR049557">
    <property type="entry name" value="Transketolase_CS"/>
</dbReference>
<comment type="cofactor">
    <cofactor evidence="15">
        <name>thiamine diphosphate</name>
        <dbReference type="ChEBI" id="CHEBI:58937"/>
    </cofactor>
    <text evidence="15">Binds 1 thiamine pyrophosphate per subunit. During the reaction, the substrate forms a covalent intermediate with the cofactor.</text>
</comment>
<dbReference type="SMART" id="SM00861">
    <property type="entry name" value="Transket_pyr"/>
    <property type="match status" value="1"/>
</dbReference>
<feature type="binding site" evidence="14">
    <location>
        <position position="298"/>
    </location>
    <ligand>
        <name>substrate</name>
    </ligand>
</feature>
<evidence type="ECO:0000256" key="15">
    <source>
        <dbReference type="PIRSR" id="PIRSR605478-3"/>
    </source>
</evidence>
<feature type="binding site" evidence="16">
    <location>
        <position position="224"/>
    </location>
    <ligand>
        <name>Mg(2+)</name>
        <dbReference type="ChEBI" id="CHEBI:18420"/>
    </ligand>
</feature>
<feature type="compositionally biased region" description="Low complexity" evidence="18">
    <location>
        <begin position="143"/>
        <end position="152"/>
    </location>
</feature>
<feature type="active site" description="Proton donor" evidence="13">
    <location>
        <position position="452"/>
    </location>
</feature>
<feature type="binding site" evidence="15">
    <location>
        <position position="298"/>
    </location>
    <ligand>
        <name>thiamine diphosphate</name>
        <dbReference type="ChEBI" id="CHEBI:58937"/>
    </ligand>
</feature>
<feature type="site" description="Important for catalytic activity" evidence="17">
    <location>
        <position position="51"/>
    </location>
</feature>
<dbReference type="CDD" id="cd07033">
    <property type="entry name" value="TPP_PYR_DXS_TK_like"/>
    <property type="match status" value="1"/>
</dbReference>
<evidence type="ECO:0000256" key="8">
    <source>
        <dbReference type="ARBA" id="ARBA00022837"/>
    </source>
</evidence>
<feature type="domain" description="Transketolase-like pyrimidine-binding" evidence="19">
    <location>
        <begin position="391"/>
        <end position="565"/>
    </location>
</feature>
<dbReference type="GO" id="GO:0009052">
    <property type="term" value="P:pentose-phosphate shunt, non-oxidative branch"/>
    <property type="evidence" value="ECO:0007669"/>
    <property type="project" value="UniProtKB-ARBA"/>
</dbReference>
<dbReference type="GO" id="GO:0004802">
    <property type="term" value="F:transketolase activity"/>
    <property type="evidence" value="ECO:0007669"/>
    <property type="project" value="UniProtKB-UniRule"/>
</dbReference>
<evidence type="ECO:0000256" key="1">
    <source>
        <dbReference type="ARBA" id="ARBA00001913"/>
    </source>
</evidence>
<dbReference type="InterPro" id="IPR009014">
    <property type="entry name" value="Transketo_C/PFOR_II"/>
</dbReference>
<dbReference type="Gene3D" id="3.40.50.920">
    <property type="match status" value="1"/>
</dbReference>
<dbReference type="AlphaFoldDB" id="A0A939HKK5"/>
<dbReference type="InterPro" id="IPR033247">
    <property type="entry name" value="Transketolase_fam"/>
</dbReference>
<dbReference type="CDD" id="cd02012">
    <property type="entry name" value="TPP_TK"/>
    <property type="match status" value="1"/>
</dbReference>
<dbReference type="Gene3D" id="3.40.50.970">
    <property type="match status" value="2"/>
</dbReference>
<comment type="cofactor">
    <cofactor evidence="16">
        <name>Mg(2+)</name>
        <dbReference type="ChEBI" id="CHEBI:18420"/>
    </cofactor>
    <text evidence="16">Binds 1 Mg(2+) ion per subunit. Can also utilize other divalent metal cations, such as Ca(2+), Mn(2+) and Co(2+).</text>
</comment>
<keyword evidence="10 15" id="KW-0786">Thiamine pyrophosphate</keyword>
<evidence type="ECO:0000256" key="17">
    <source>
        <dbReference type="PIRSR" id="PIRSR605478-5"/>
    </source>
</evidence>
<feature type="binding site" evidence="14">
    <location>
        <position position="501"/>
    </location>
    <ligand>
        <name>substrate</name>
    </ligand>
</feature>
<comment type="caution">
    <text evidence="20">The sequence shown here is derived from an EMBL/GenBank/DDBJ whole genome shotgun (WGS) entry which is preliminary data.</text>
</comment>
<comment type="cofactor">
    <cofactor evidence="2">
        <name>Co(2+)</name>
        <dbReference type="ChEBI" id="CHEBI:48828"/>
    </cofactor>
</comment>
<feature type="binding site" evidence="14">
    <location>
        <position position="51"/>
    </location>
    <ligand>
        <name>substrate</name>
    </ligand>
</feature>
<feature type="binding site" evidence="16">
    <location>
        <position position="192"/>
    </location>
    <ligand>
        <name>Mg(2+)</name>
        <dbReference type="ChEBI" id="CHEBI:18420"/>
    </ligand>
</feature>
<evidence type="ECO:0000313" key="21">
    <source>
        <dbReference type="Proteomes" id="UP000664073"/>
    </source>
</evidence>
<comment type="similarity">
    <text evidence="3">Belongs to the transketolase family.</text>
</comment>
<dbReference type="PROSITE" id="PS00801">
    <property type="entry name" value="TRANSKETOLASE_1"/>
    <property type="match status" value="1"/>
</dbReference>
<evidence type="ECO:0000256" key="3">
    <source>
        <dbReference type="ARBA" id="ARBA00007131"/>
    </source>
</evidence>
<dbReference type="FunFam" id="3.40.50.970:FF:000004">
    <property type="entry name" value="Transketolase"/>
    <property type="match status" value="1"/>
</dbReference>
<feature type="binding site" evidence="14">
    <location>
        <position position="394"/>
    </location>
    <ligand>
        <name>substrate</name>
    </ligand>
</feature>
<dbReference type="FunFam" id="3.40.50.920:FF:000003">
    <property type="entry name" value="Transketolase"/>
    <property type="match status" value="1"/>
</dbReference>
<dbReference type="InterPro" id="IPR005474">
    <property type="entry name" value="Transketolase_N"/>
</dbReference>
<evidence type="ECO:0000256" key="6">
    <source>
        <dbReference type="ARBA" id="ARBA00022679"/>
    </source>
</evidence>
<comment type="catalytic activity">
    <reaction evidence="11">
        <text>D-sedoheptulose 7-phosphate + D-glyceraldehyde 3-phosphate = aldehydo-D-ribose 5-phosphate + D-xylulose 5-phosphate</text>
        <dbReference type="Rhea" id="RHEA:10508"/>
        <dbReference type="ChEBI" id="CHEBI:57483"/>
        <dbReference type="ChEBI" id="CHEBI:57737"/>
        <dbReference type="ChEBI" id="CHEBI:58273"/>
        <dbReference type="ChEBI" id="CHEBI:59776"/>
        <dbReference type="EC" id="2.2.1.1"/>
    </reaction>
</comment>
<feature type="binding site" evidence="14">
    <location>
        <position position="513"/>
    </location>
    <ligand>
        <name>substrate</name>
    </ligand>
</feature>
<dbReference type="InterPro" id="IPR005475">
    <property type="entry name" value="Transketolase-like_Pyr-bd"/>
</dbReference>
<evidence type="ECO:0000256" key="18">
    <source>
        <dbReference type="SAM" id="MobiDB-lite"/>
    </source>
</evidence>
<dbReference type="Proteomes" id="UP000664073">
    <property type="component" value="Unassembled WGS sequence"/>
</dbReference>
<dbReference type="SUPFAM" id="SSF52922">
    <property type="entry name" value="TK C-terminal domain-like"/>
    <property type="match status" value="1"/>
</dbReference>
<keyword evidence="9 16" id="KW-0460">Magnesium</keyword>
<dbReference type="GO" id="GO:0005829">
    <property type="term" value="C:cytosol"/>
    <property type="evidence" value="ECO:0007669"/>
    <property type="project" value="TreeGrafter"/>
</dbReference>
<dbReference type="InterPro" id="IPR055152">
    <property type="entry name" value="Transketolase-like_C_2"/>
</dbReference>
<dbReference type="Pfam" id="PF00456">
    <property type="entry name" value="Transketolase_N"/>
    <property type="match status" value="1"/>
</dbReference>
<dbReference type="SUPFAM" id="SSF52518">
    <property type="entry name" value="Thiamin diphosphate-binding fold (THDP-binding)"/>
    <property type="match status" value="2"/>
</dbReference>
<keyword evidence="8" id="KW-0106">Calcium</keyword>
<evidence type="ECO:0000256" key="14">
    <source>
        <dbReference type="PIRSR" id="PIRSR605478-2"/>
    </source>
</evidence>
<accession>A0A939HKK5</accession>
<proteinExistence type="inferred from homology"/>
<evidence type="ECO:0000259" key="19">
    <source>
        <dbReference type="SMART" id="SM00861"/>
    </source>
</evidence>
<reference evidence="20" key="1">
    <citation type="submission" date="2021-03" db="EMBL/GenBank/DDBJ databases">
        <title>The complete genome sequence of Acetobacter sp. TBRC 12339.</title>
        <authorList>
            <person name="Charoenyingcharoen P."/>
            <person name="Yukphan P."/>
        </authorList>
    </citation>
    <scope>NUCLEOTIDE SEQUENCE</scope>
    <source>
        <strain evidence="20">TBRC 12339</strain>
    </source>
</reference>
<dbReference type="FunFam" id="3.40.50.970:FF:000003">
    <property type="entry name" value="Transketolase"/>
    <property type="match status" value="1"/>
</dbReference>
<dbReference type="InterPro" id="IPR005478">
    <property type="entry name" value="Transketolase_bac-like"/>
</dbReference>
<evidence type="ECO:0000256" key="11">
    <source>
        <dbReference type="ARBA" id="ARBA00049473"/>
    </source>
</evidence>
<keyword evidence="7 16" id="KW-0479">Metal-binding</keyword>
<dbReference type="NCBIfam" id="TIGR00232">
    <property type="entry name" value="tktlase_bact"/>
    <property type="match status" value="1"/>
</dbReference>
<dbReference type="EMBL" id="JAFVMH010000003">
    <property type="protein sequence ID" value="MBO1325202.1"/>
    <property type="molecule type" value="Genomic_DNA"/>
</dbReference>
<feature type="binding site" evidence="14">
    <location>
        <position position="421"/>
    </location>
    <ligand>
        <name>substrate</name>
    </ligand>
</feature>
<evidence type="ECO:0000256" key="13">
    <source>
        <dbReference type="PIRSR" id="PIRSR605478-1"/>
    </source>
</evidence>
<feature type="binding site" evidence="14">
    <location>
        <position position="560"/>
    </location>
    <ligand>
        <name>substrate</name>
    </ligand>
</feature>
<evidence type="ECO:0000256" key="7">
    <source>
        <dbReference type="ARBA" id="ARBA00022723"/>
    </source>
</evidence>
<comment type="subunit">
    <text evidence="4">Homodimer.</text>
</comment>
<feature type="binding site" evidence="15">
    <location>
        <position position="477"/>
    </location>
    <ligand>
        <name>thiamine diphosphate</name>
        <dbReference type="ChEBI" id="CHEBI:58937"/>
    </ligand>
</feature>
<dbReference type="InterPro" id="IPR029061">
    <property type="entry name" value="THDP-binding"/>
</dbReference>
<feature type="binding site" evidence="15">
    <location>
        <position position="193"/>
    </location>
    <ligand>
        <name>thiamine diphosphate</name>
        <dbReference type="ChEBI" id="CHEBI:58937"/>
    </ligand>
</feature>
<dbReference type="RefSeq" id="WP_207845854.1">
    <property type="nucleotide sequence ID" value="NZ_JAFVMH010000003.1"/>
</dbReference>
<feature type="binding site" evidence="15">
    <location>
        <position position="91"/>
    </location>
    <ligand>
        <name>thiamine diphosphate</name>
        <dbReference type="ChEBI" id="CHEBI:58937"/>
    </ligand>
</feature>
<organism evidence="20 21">
    <name type="scientific">Acetobacter garciniae</name>
    <dbReference type="NCBI Taxonomy" id="2817435"/>
    <lineage>
        <taxon>Bacteria</taxon>
        <taxon>Pseudomonadati</taxon>
        <taxon>Pseudomonadota</taxon>
        <taxon>Alphaproteobacteria</taxon>
        <taxon>Acetobacterales</taxon>
        <taxon>Acetobacteraceae</taxon>
        <taxon>Acetobacter</taxon>
    </lineage>
</organism>
<evidence type="ECO:0000256" key="5">
    <source>
        <dbReference type="ARBA" id="ARBA00013152"/>
    </source>
</evidence>
<evidence type="ECO:0000256" key="12">
    <source>
        <dbReference type="NCBIfam" id="TIGR00232"/>
    </source>
</evidence>
<evidence type="ECO:0000256" key="9">
    <source>
        <dbReference type="ARBA" id="ARBA00022842"/>
    </source>
</evidence>
<evidence type="ECO:0000313" key="20">
    <source>
        <dbReference type="EMBL" id="MBO1325202.1"/>
    </source>
</evidence>
<feature type="region of interest" description="Disordered" evidence="18">
    <location>
        <begin position="133"/>
        <end position="152"/>
    </location>
</feature>
<evidence type="ECO:0000256" key="2">
    <source>
        <dbReference type="ARBA" id="ARBA00001941"/>
    </source>
</evidence>
<dbReference type="Pfam" id="PF02779">
    <property type="entry name" value="Transket_pyr"/>
    <property type="match status" value="1"/>
</dbReference>
<evidence type="ECO:0000256" key="16">
    <source>
        <dbReference type="PIRSR" id="PIRSR605478-4"/>
    </source>
</evidence>
<feature type="binding site" evidence="14">
    <location>
        <position position="509"/>
    </location>
    <ligand>
        <name>substrate</name>
    </ligand>
</feature>
<keyword evidence="6 20" id="KW-0808">Transferase</keyword>
<name>A0A939HKK5_9PROT</name>
<dbReference type="PROSITE" id="PS00802">
    <property type="entry name" value="TRANSKETOLASE_2"/>
    <property type="match status" value="1"/>
</dbReference>
<dbReference type="PANTHER" id="PTHR43522:SF2">
    <property type="entry name" value="TRANSKETOLASE 1-RELATED"/>
    <property type="match status" value="1"/>
</dbReference>
<feature type="binding site" evidence="15">
    <location>
        <position position="222"/>
    </location>
    <ligand>
        <name>thiamine diphosphate</name>
        <dbReference type="ChEBI" id="CHEBI:58937"/>
    </ligand>
</feature>